<reference evidence="5" key="1">
    <citation type="submission" date="2022-07" db="EMBL/GenBank/DDBJ databases">
        <title>Genome analysis of Parmales, a sister group of diatoms, reveals the evolutionary specialization of diatoms from phago-mixotrophs to photoautotrophs.</title>
        <authorList>
            <person name="Ban H."/>
            <person name="Sato S."/>
            <person name="Yoshikawa S."/>
            <person name="Kazumasa Y."/>
            <person name="Nakamura Y."/>
            <person name="Ichinomiya M."/>
            <person name="Saitoh K."/>
            <person name="Sato N."/>
            <person name="Blanc-Mathieu R."/>
            <person name="Endo H."/>
            <person name="Kuwata A."/>
            <person name="Ogata H."/>
        </authorList>
    </citation>
    <scope>NUCLEOTIDE SEQUENCE</scope>
</reference>
<feature type="transmembrane region" description="Helical" evidence="3">
    <location>
        <begin position="214"/>
        <end position="239"/>
    </location>
</feature>
<feature type="transmembrane region" description="Helical" evidence="3">
    <location>
        <begin position="188"/>
        <end position="208"/>
    </location>
</feature>
<feature type="transmembrane region" description="Helical" evidence="3">
    <location>
        <begin position="812"/>
        <end position="835"/>
    </location>
</feature>
<dbReference type="Gene3D" id="1.20.1640.10">
    <property type="entry name" value="Multidrug efflux transporter AcrB transmembrane domain"/>
    <property type="match status" value="2"/>
</dbReference>
<feature type="transmembrane region" description="Helical" evidence="3">
    <location>
        <begin position="782"/>
        <end position="800"/>
    </location>
</feature>
<feature type="region of interest" description="Disordered" evidence="2">
    <location>
        <begin position="400"/>
        <end position="445"/>
    </location>
</feature>
<dbReference type="OrthoDB" id="6510177at2759"/>
<dbReference type="InterPro" id="IPR053958">
    <property type="entry name" value="HMGCR/SNAP/NPC1-like_SSD"/>
</dbReference>
<dbReference type="EMBL" id="BRXZ01003308">
    <property type="protein sequence ID" value="GMH52187.1"/>
    <property type="molecule type" value="Genomic_DNA"/>
</dbReference>
<name>A0A9W7DRM3_9STRA</name>
<feature type="region of interest" description="Disordered" evidence="2">
    <location>
        <begin position="858"/>
        <end position="882"/>
    </location>
</feature>
<evidence type="ECO:0000256" key="3">
    <source>
        <dbReference type="SAM" id="Phobius"/>
    </source>
</evidence>
<feature type="transmembrane region" description="Helical" evidence="3">
    <location>
        <begin position="686"/>
        <end position="705"/>
    </location>
</feature>
<comment type="similarity">
    <text evidence="1">Belongs to the patched family.</text>
</comment>
<evidence type="ECO:0000256" key="1">
    <source>
        <dbReference type="ARBA" id="ARBA00005585"/>
    </source>
</evidence>
<feature type="transmembrane region" description="Helical" evidence="3">
    <location>
        <begin position="711"/>
        <end position="731"/>
    </location>
</feature>
<evidence type="ECO:0000256" key="2">
    <source>
        <dbReference type="SAM" id="MobiDB-lite"/>
    </source>
</evidence>
<evidence type="ECO:0000313" key="5">
    <source>
        <dbReference type="EMBL" id="GMH52187.1"/>
    </source>
</evidence>
<feature type="domain" description="SSD" evidence="4">
    <location>
        <begin position="156"/>
        <end position="318"/>
    </location>
</feature>
<proteinExistence type="inferred from homology"/>
<organism evidence="5 6">
    <name type="scientific">Triparma retinervis</name>
    <dbReference type="NCBI Taxonomy" id="2557542"/>
    <lineage>
        <taxon>Eukaryota</taxon>
        <taxon>Sar</taxon>
        <taxon>Stramenopiles</taxon>
        <taxon>Ochrophyta</taxon>
        <taxon>Bolidophyceae</taxon>
        <taxon>Parmales</taxon>
        <taxon>Triparmaceae</taxon>
        <taxon>Triparma</taxon>
    </lineage>
</organism>
<dbReference type="InterPro" id="IPR000731">
    <property type="entry name" value="SSD"/>
</dbReference>
<comment type="caution">
    <text evidence="5">The sequence shown here is derived from an EMBL/GenBank/DDBJ whole genome shotgun (WGS) entry which is preliminary data.</text>
</comment>
<keyword evidence="3" id="KW-1133">Transmembrane helix</keyword>
<sequence>MMFRPETASSSNFLEDDSKHLRLSIEIQLNLVDHFGFGKVCWTNESQPRISGVGSCWGWDLARFDEDEDRIGTLSECIKFDKYIESMYMAGVEKDRNSGRLTKLTGVFTSYEMLISQPEIKAIDDFIMTHQTDEVHLGTIGWTGINNAIYSALIHDMPFMLGPVIILTVYVSHIFYRKGNDSHMSLAFTGIANVFMAVISGIGLTLSWGTGFTALHVCAVYITLGIGIDDAFIITAAVYGTQKQLGKFGNEEIRRRVRIGMSKCGPSILLTSLTDFFAFFSNVSSNVFAIRNFSMVAAIMVLIDFIFQVTFFISTLVLDMQRQEANRYDILCCFKRGNAPRGGATVVDDGFNVALQNRKLSDYEYPANFERSKSSDSDVSALSAGSLGESGTLFPGDFQGSRQKLSPANTSASSSDRGEEDEAGRISPIIPVSPGRDLAPRPPKKEEYSKRIMNAVLYPVILNGWGKIGVLTATATAIMIGFVGCSQLSITYSPFLLIPAGNIMHTNRQIMHDHFPWIMEESWTCVLTKAEVDYSLHQQDLLDLEEFVCDNAVSDKCFTWYGIFRVYVSAKYMSDPDRLEAMLDEDRMFLRDDFYRELKEFSEDLSMGGQGISNELIRWKSETEIIGSRMCFMWGNGLLGGVPHEIDWMNRKRKEVKEISSGLDVSVFTRYFYSIEALSSIVPDTLRNFSVISVVVLMVCLIVLANIKATLLVLTSVVTIEIIVLGSLHFFGMHFNMMTSIMLIVGVGLCVDFSAHSAHAFLHSRKDAPHDKVRDALDTVGVSIWNGAFSSILAMLPMCLCQSYFVTTWWRVISLVIALGIFYGLCVVPVLLTLFDDDDDDGGTSDWTIVSPEGKKMGGASFADFEAEGEGEGEGEGGEGEGVELSLFRRKEGRGGGGGASAKI</sequence>
<feature type="transmembrane region" description="Helical" evidence="3">
    <location>
        <begin position="260"/>
        <end position="281"/>
    </location>
</feature>
<evidence type="ECO:0000313" key="6">
    <source>
        <dbReference type="Proteomes" id="UP001165082"/>
    </source>
</evidence>
<protein>
    <recommendedName>
        <fullName evidence="4">SSD domain-containing protein</fullName>
    </recommendedName>
</protein>
<dbReference type="Pfam" id="PF12349">
    <property type="entry name" value="Sterol-sensing"/>
    <property type="match status" value="1"/>
</dbReference>
<dbReference type="InterPro" id="IPR051697">
    <property type="entry name" value="Patched_domain-protein"/>
</dbReference>
<dbReference type="PROSITE" id="PS50156">
    <property type="entry name" value="SSD"/>
    <property type="match status" value="1"/>
</dbReference>
<keyword evidence="6" id="KW-1185">Reference proteome</keyword>
<dbReference type="SUPFAM" id="SSF82866">
    <property type="entry name" value="Multidrug efflux transporter AcrB transmembrane domain"/>
    <property type="match status" value="2"/>
</dbReference>
<dbReference type="PANTHER" id="PTHR10796:SF92">
    <property type="entry name" value="PATCHED-RELATED, ISOFORM A"/>
    <property type="match status" value="1"/>
</dbReference>
<dbReference type="AlphaFoldDB" id="A0A9W7DRM3"/>
<feature type="transmembrane region" description="Helical" evidence="3">
    <location>
        <begin position="157"/>
        <end position="176"/>
    </location>
</feature>
<feature type="compositionally biased region" description="Acidic residues" evidence="2">
    <location>
        <begin position="865"/>
        <end position="882"/>
    </location>
</feature>
<feature type="transmembrane region" description="Helical" evidence="3">
    <location>
        <begin position="743"/>
        <end position="762"/>
    </location>
</feature>
<accession>A0A9W7DRM3</accession>
<keyword evidence="3" id="KW-0812">Transmembrane</keyword>
<dbReference type="PANTHER" id="PTHR10796">
    <property type="entry name" value="PATCHED-RELATED"/>
    <property type="match status" value="1"/>
</dbReference>
<gene>
    <name evidence="5" type="ORF">TrRE_jg9523</name>
</gene>
<dbReference type="Proteomes" id="UP001165082">
    <property type="component" value="Unassembled WGS sequence"/>
</dbReference>
<dbReference type="GO" id="GO:0016020">
    <property type="term" value="C:membrane"/>
    <property type="evidence" value="ECO:0007669"/>
    <property type="project" value="TreeGrafter"/>
</dbReference>
<feature type="compositionally biased region" description="Polar residues" evidence="2">
    <location>
        <begin position="400"/>
        <end position="415"/>
    </location>
</feature>
<feature type="transmembrane region" description="Helical" evidence="3">
    <location>
        <begin position="293"/>
        <end position="318"/>
    </location>
</feature>
<keyword evidence="3" id="KW-0472">Membrane</keyword>
<evidence type="ECO:0000259" key="4">
    <source>
        <dbReference type="PROSITE" id="PS50156"/>
    </source>
</evidence>